<dbReference type="PROSITE" id="PS50213">
    <property type="entry name" value="FAS1"/>
    <property type="match status" value="1"/>
</dbReference>
<dbReference type="Proteomes" id="UP000253506">
    <property type="component" value="Unassembled WGS sequence"/>
</dbReference>
<evidence type="ECO:0000313" key="2">
    <source>
        <dbReference type="EMBL" id="RCX07801.1"/>
    </source>
</evidence>
<dbReference type="AlphaFoldDB" id="A0A369AF41"/>
<dbReference type="Gene3D" id="2.30.180.10">
    <property type="entry name" value="FAS1 domain"/>
    <property type="match status" value="1"/>
</dbReference>
<name>A0A369AF41_9GAMM</name>
<dbReference type="EMBL" id="QPJQ01000004">
    <property type="protein sequence ID" value="RCX07801.1"/>
    <property type="molecule type" value="Genomic_DNA"/>
</dbReference>
<dbReference type="SUPFAM" id="SSF82153">
    <property type="entry name" value="FAS1 domain"/>
    <property type="match status" value="1"/>
</dbReference>
<dbReference type="Pfam" id="PF02469">
    <property type="entry name" value="Fasciclin"/>
    <property type="match status" value="1"/>
</dbReference>
<organism evidence="2 3">
    <name type="scientific">Marinomonas foliarum</name>
    <dbReference type="NCBI Taxonomy" id="491950"/>
    <lineage>
        <taxon>Bacteria</taxon>
        <taxon>Pseudomonadati</taxon>
        <taxon>Pseudomonadota</taxon>
        <taxon>Gammaproteobacteria</taxon>
        <taxon>Oceanospirillales</taxon>
        <taxon>Oceanospirillaceae</taxon>
        <taxon>Marinomonas</taxon>
    </lineage>
</organism>
<sequence>MVKADALSGAIKTMIDDDMGKHPVPTIGGCTLMATYMGDKIMLEDENGRVANVTIADVKQSNGVIHVIDTVLLPKQ</sequence>
<comment type="caution">
    <text evidence="2">The sequence shown here is derived from an EMBL/GenBank/DDBJ whole genome shotgun (WGS) entry which is preliminary data.</text>
</comment>
<protein>
    <submittedName>
        <fullName evidence="2">Fasciclin domain-containing protein</fullName>
    </submittedName>
</protein>
<evidence type="ECO:0000313" key="3">
    <source>
        <dbReference type="Proteomes" id="UP000253506"/>
    </source>
</evidence>
<dbReference type="InterPro" id="IPR036378">
    <property type="entry name" value="FAS1_dom_sf"/>
</dbReference>
<reference evidence="2 3" key="1">
    <citation type="submission" date="2018-07" db="EMBL/GenBank/DDBJ databases">
        <title>Genomic Encyclopedia of Type Strains, Phase III (KMG-III): the genomes of soil and plant-associated and newly described type strains.</title>
        <authorList>
            <person name="Whitman W."/>
        </authorList>
    </citation>
    <scope>NUCLEOTIDE SEQUENCE [LARGE SCALE GENOMIC DNA]</scope>
    <source>
        <strain evidence="2 3">CECT 7731</strain>
    </source>
</reference>
<feature type="domain" description="FAS1" evidence="1">
    <location>
        <begin position="1"/>
        <end position="72"/>
    </location>
</feature>
<accession>A0A369AF41</accession>
<proteinExistence type="predicted"/>
<evidence type="ECO:0000259" key="1">
    <source>
        <dbReference type="PROSITE" id="PS50213"/>
    </source>
</evidence>
<dbReference type="InterPro" id="IPR000782">
    <property type="entry name" value="FAS1_domain"/>
</dbReference>
<gene>
    <name evidence="2" type="ORF">DFP77_104164</name>
</gene>